<evidence type="ECO:0000256" key="7">
    <source>
        <dbReference type="ARBA" id="ARBA00022692"/>
    </source>
</evidence>
<accession>A0ABQ7WLB0</accession>
<keyword evidence="8" id="KW-1001">Plastid inner membrane</keyword>
<evidence type="ECO:0000256" key="1">
    <source>
        <dbReference type="ARBA" id="ARBA00002515"/>
    </source>
</evidence>
<evidence type="ECO:0000256" key="6">
    <source>
        <dbReference type="ARBA" id="ARBA00022448"/>
    </source>
</evidence>
<evidence type="ECO:0000313" key="16">
    <source>
        <dbReference type="EMBL" id="KAH0781510.1"/>
    </source>
</evidence>
<evidence type="ECO:0000256" key="5">
    <source>
        <dbReference type="ARBA" id="ARBA00016640"/>
    </source>
</evidence>
<dbReference type="Pfam" id="PF12899">
    <property type="entry name" value="Glyco_hydro_100"/>
    <property type="match status" value="1"/>
</dbReference>
<evidence type="ECO:0000256" key="9">
    <source>
        <dbReference type="ARBA" id="ARBA00022801"/>
    </source>
</evidence>
<comment type="function">
    <text evidence="1">Involved in protein precursor import into chloroplasts. May be part of an intermediate translocation complex acting as a protein-conducting channel at the inner envelope.</text>
</comment>
<name>A0ABQ7WLB0_SOLTU</name>
<comment type="similarity">
    <text evidence="3">Belongs to the TIC214 family.</text>
</comment>
<sequence>MDLIKGRWEEWIKEMPLKISYPSLEGHEWKIVTGFDPKNTGRSYLIDVVSSLSLLVLSEVEYPHPFFTKKLKQTSKIEERVESEEERDVEIERASEMKGTKQEQEGSTEEETWDPDKFDETEEISCA</sequence>
<dbReference type="Pfam" id="PF05758">
    <property type="entry name" value="Ycf1"/>
    <property type="match status" value="1"/>
</dbReference>
<feature type="compositionally biased region" description="Acidic residues" evidence="15">
    <location>
        <begin position="106"/>
        <end position="127"/>
    </location>
</feature>
<comment type="subcellular location">
    <subcellularLocation>
        <location evidence="2">Plastid</location>
        <location evidence="2">Chloroplast inner membrane</location>
        <topology evidence="2">Multi-pass membrane protein</topology>
    </subcellularLocation>
</comment>
<evidence type="ECO:0000256" key="8">
    <source>
        <dbReference type="ARBA" id="ARBA00022780"/>
    </source>
</evidence>
<evidence type="ECO:0000256" key="11">
    <source>
        <dbReference type="ARBA" id="ARBA00022989"/>
    </source>
</evidence>
<keyword evidence="10" id="KW-0653">Protein transport</keyword>
<evidence type="ECO:0000256" key="3">
    <source>
        <dbReference type="ARBA" id="ARBA00009956"/>
    </source>
</evidence>
<proteinExistence type="inferred from homology"/>
<protein>
    <recommendedName>
        <fullName evidence="5">Protein TIC 214</fullName>
    </recommendedName>
    <alternativeName>
        <fullName evidence="14">Translocon at the inner envelope membrane of chloroplasts 214</fullName>
    </alternativeName>
</protein>
<dbReference type="EMBL" id="JAIVGD010000001">
    <property type="protein sequence ID" value="KAH0781510.1"/>
    <property type="molecule type" value="Genomic_DNA"/>
</dbReference>
<keyword evidence="8" id="KW-0934">Plastid</keyword>
<dbReference type="InterPro" id="IPR008896">
    <property type="entry name" value="TIC214"/>
</dbReference>
<gene>
    <name evidence="16" type="ORF">KY290_001108</name>
</gene>
<evidence type="ECO:0000256" key="4">
    <source>
        <dbReference type="ARBA" id="ARBA00011510"/>
    </source>
</evidence>
<dbReference type="PANTHER" id="PTHR31916:SF59">
    <property type="entry name" value="CYTOSOLIC INVERTASE 1"/>
    <property type="match status" value="1"/>
</dbReference>
<comment type="caution">
    <text evidence="16">The sequence shown here is derived from an EMBL/GenBank/DDBJ whole genome shotgun (WGS) entry which is preliminary data.</text>
</comment>
<dbReference type="PANTHER" id="PTHR31916">
    <property type="match status" value="1"/>
</dbReference>
<keyword evidence="11" id="KW-1133">Transmembrane helix</keyword>
<keyword evidence="12" id="KW-0119">Carbohydrate metabolism</keyword>
<organism evidence="16 17">
    <name type="scientific">Solanum tuberosum</name>
    <name type="common">Potato</name>
    <dbReference type="NCBI Taxonomy" id="4113"/>
    <lineage>
        <taxon>Eukaryota</taxon>
        <taxon>Viridiplantae</taxon>
        <taxon>Streptophyta</taxon>
        <taxon>Embryophyta</taxon>
        <taxon>Tracheophyta</taxon>
        <taxon>Spermatophyta</taxon>
        <taxon>Magnoliopsida</taxon>
        <taxon>eudicotyledons</taxon>
        <taxon>Gunneridae</taxon>
        <taxon>Pentapetalae</taxon>
        <taxon>asterids</taxon>
        <taxon>lamiids</taxon>
        <taxon>Solanales</taxon>
        <taxon>Solanaceae</taxon>
        <taxon>Solanoideae</taxon>
        <taxon>Solaneae</taxon>
        <taxon>Solanum</taxon>
    </lineage>
</organism>
<evidence type="ECO:0000256" key="15">
    <source>
        <dbReference type="SAM" id="MobiDB-lite"/>
    </source>
</evidence>
<feature type="region of interest" description="Disordered" evidence="15">
    <location>
        <begin position="77"/>
        <end position="127"/>
    </location>
</feature>
<evidence type="ECO:0000256" key="13">
    <source>
        <dbReference type="ARBA" id="ARBA00023295"/>
    </source>
</evidence>
<evidence type="ECO:0000313" key="17">
    <source>
        <dbReference type="Proteomes" id="UP000826656"/>
    </source>
</evidence>
<keyword evidence="13" id="KW-0326">Glycosidase</keyword>
<feature type="compositionally biased region" description="Basic and acidic residues" evidence="15">
    <location>
        <begin position="90"/>
        <end position="104"/>
    </location>
</feature>
<evidence type="ECO:0000256" key="10">
    <source>
        <dbReference type="ARBA" id="ARBA00022927"/>
    </source>
</evidence>
<evidence type="ECO:0000256" key="14">
    <source>
        <dbReference type="ARBA" id="ARBA00029978"/>
    </source>
</evidence>
<keyword evidence="11" id="KW-0472">Membrane</keyword>
<comment type="subunit">
    <text evidence="4">Part of the Tic complex.</text>
</comment>
<dbReference type="Proteomes" id="UP000826656">
    <property type="component" value="Unassembled WGS sequence"/>
</dbReference>
<evidence type="ECO:0000256" key="12">
    <source>
        <dbReference type="ARBA" id="ARBA00023277"/>
    </source>
</evidence>
<keyword evidence="9" id="KW-0378">Hydrolase</keyword>
<keyword evidence="7" id="KW-0812">Transmembrane</keyword>
<keyword evidence="17" id="KW-1185">Reference proteome</keyword>
<evidence type="ECO:0000256" key="2">
    <source>
        <dbReference type="ARBA" id="ARBA00004478"/>
    </source>
</evidence>
<reference evidence="16 17" key="1">
    <citation type="journal article" date="2021" name="bioRxiv">
        <title>Chromosome-scale and haplotype-resolved genome assembly of a tetraploid potato cultivar.</title>
        <authorList>
            <person name="Sun H."/>
            <person name="Jiao W.-B."/>
            <person name="Krause K."/>
            <person name="Campoy J.A."/>
            <person name="Goel M."/>
            <person name="Folz-Donahue K."/>
            <person name="Kukat C."/>
            <person name="Huettel B."/>
            <person name="Schneeberger K."/>
        </authorList>
    </citation>
    <scope>NUCLEOTIDE SEQUENCE [LARGE SCALE GENOMIC DNA]</scope>
    <source>
        <strain evidence="16">SolTubOtavaFocal</strain>
        <tissue evidence="16">Leaves</tissue>
    </source>
</reference>
<dbReference type="InterPro" id="IPR024746">
    <property type="entry name" value="Glyco_hydro_100"/>
</dbReference>
<keyword evidence="6" id="KW-0813">Transport</keyword>